<dbReference type="FunFam" id="2.40.70.10:FF:000050">
    <property type="entry name" value="Aspartic proteinase CDR1"/>
    <property type="match status" value="1"/>
</dbReference>
<evidence type="ECO:0000256" key="9">
    <source>
        <dbReference type="SAM" id="SignalP"/>
    </source>
</evidence>
<dbReference type="GO" id="GO:0005576">
    <property type="term" value="C:extracellular region"/>
    <property type="evidence" value="ECO:0007669"/>
    <property type="project" value="UniProtKB-SubCell"/>
</dbReference>
<dbReference type="InterPro" id="IPR032861">
    <property type="entry name" value="TAXi_N"/>
</dbReference>
<dbReference type="PROSITE" id="PS00141">
    <property type="entry name" value="ASP_PROTEASE"/>
    <property type="match status" value="1"/>
</dbReference>
<gene>
    <name evidence="11" type="ORF">M0R45_035340</name>
</gene>
<keyword evidence="6" id="KW-0064">Aspartyl protease</keyword>
<keyword evidence="8" id="KW-0325">Glycoprotein</keyword>
<dbReference type="EMBL" id="JBEDUW010000007">
    <property type="protein sequence ID" value="KAK9911431.1"/>
    <property type="molecule type" value="Genomic_DNA"/>
</dbReference>
<keyword evidence="5 9" id="KW-0732">Signal</keyword>
<evidence type="ECO:0000256" key="7">
    <source>
        <dbReference type="ARBA" id="ARBA00022801"/>
    </source>
</evidence>
<name>A0AAW1VTY2_RUBAR</name>
<dbReference type="Proteomes" id="UP001457282">
    <property type="component" value="Unassembled WGS sequence"/>
</dbReference>
<evidence type="ECO:0000256" key="5">
    <source>
        <dbReference type="ARBA" id="ARBA00022729"/>
    </source>
</evidence>
<dbReference type="Pfam" id="PF14541">
    <property type="entry name" value="TAXi_C"/>
    <property type="match status" value="1"/>
</dbReference>
<dbReference type="SUPFAM" id="SSF50630">
    <property type="entry name" value="Acid proteases"/>
    <property type="match status" value="1"/>
</dbReference>
<dbReference type="GO" id="GO:0004190">
    <property type="term" value="F:aspartic-type endopeptidase activity"/>
    <property type="evidence" value="ECO:0007669"/>
    <property type="project" value="UniProtKB-KW"/>
</dbReference>
<keyword evidence="7" id="KW-0378">Hydrolase</keyword>
<comment type="caution">
    <text evidence="11">The sequence shown here is derived from an EMBL/GenBank/DDBJ whole genome shotgun (WGS) entry which is preliminary data.</text>
</comment>
<comment type="similarity">
    <text evidence="2">Belongs to the peptidase A1 family.</text>
</comment>
<sequence>MAVATIAFALFLVCASGFSSASAKGGFTIDLIHRDSPRSPFYNPSETPSQRLKNAFRRSFNRLSHFNPTGGSSSVAQPNEAESTIINNRGEYLMELSIGTPPVPIKAIADTGSDLIWTQCKPCVDCYTQTDPLFDPSKSSTYRTIPCPSNQCNNLKGSCSSSEGSGSDSACQYEVSYGDRSHTMGDYAADTVTLASTTGRNVSFPKTLIGCGHDNAGTFDKKGSGIVGLGGGDESLISQLGTSIDGKFSYCLIPFASNGDQTSKLSFGDNAVVSGSGVLSTPIVVDQSQKTFFFLTLEAISVDDTKIPFSSSSSETGEGNIIIDSGTTLTILDQSFYSELEDAVDKVVGRERVSDPQVPISLCYKVSESEKEFKTPSITVHFSGADVKLEPKNTFVRMSEETLCFAFAPSASLSIYGNLAQSGFLVGYDLKRKTVSFKPTDCTKF</sequence>
<dbReference type="InterPro" id="IPR001969">
    <property type="entry name" value="Aspartic_peptidase_AS"/>
</dbReference>
<dbReference type="PANTHER" id="PTHR47967">
    <property type="entry name" value="OS07G0603500 PROTEIN-RELATED"/>
    <property type="match status" value="1"/>
</dbReference>
<reference evidence="11 12" key="1">
    <citation type="journal article" date="2023" name="G3 (Bethesda)">
        <title>A chromosome-length genome assembly and annotation of blackberry (Rubus argutus, cv. 'Hillquist').</title>
        <authorList>
            <person name="Bruna T."/>
            <person name="Aryal R."/>
            <person name="Dudchenko O."/>
            <person name="Sargent D.J."/>
            <person name="Mead D."/>
            <person name="Buti M."/>
            <person name="Cavallini A."/>
            <person name="Hytonen T."/>
            <person name="Andres J."/>
            <person name="Pham M."/>
            <person name="Weisz D."/>
            <person name="Mascagni F."/>
            <person name="Usai G."/>
            <person name="Natali L."/>
            <person name="Bassil N."/>
            <person name="Fernandez G.E."/>
            <person name="Lomsadze A."/>
            <person name="Armour M."/>
            <person name="Olukolu B."/>
            <person name="Poorten T."/>
            <person name="Britton C."/>
            <person name="Davik J."/>
            <person name="Ashrafi H."/>
            <person name="Aiden E.L."/>
            <person name="Borodovsky M."/>
            <person name="Worthington M."/>
        </authorList>
    </citation>
    <scope>NUCLEOTIDE SEQUENCE [LARGE SCALE GENOMIC DNA]</scope>
    <source>
        <strain evidence="11">PI 553951</strain>
    </source>
</reference>
<dbReference type="InterPro" id="IPR034161">
    <property type="entry name" value="Pepsin-like_plant"/>
</dbReference>
<dbReference type="AlphaFoldDB" id="A0AAW1VTY2"/>
<evidence type="ECO:0000313" key="12">
    <source>
        <dbReference type="Proteomes" id="UP001457282"/>
    </source>
</evidence>
<evidence type="ECO:0000256" key="2">
    <source>
        <dbReference type="ARBA" id="ARBA00007447"/>
    </source>
</evidence>
<feature type="signal peptide" evidence="9">
    <location>
        <begin position="1"/>
        <end position="23"/>
    </location>
</feature>
<dbReference type="PANTHER" id="PTHR47967:SF66">
    <property type="entry name" value="ASPARTIC PROTEINASE CDR1-RELATED"/>
    <property type="match status" value="1"/>
</dbReference>
<evidence type="ECO:0000256" key="3">
    <source>
        <dbReference type="ARBA" id="ARBA00022525"/>
    </source>
</evidence>
<keyword evidence="3" id="KW-0964">Secreted</keyword>
<accession>A0AAW1VTY2</accession>
<dbReference type="GO" id="GO:0006508">
    <property type="term" value="P:proteolysis"/>
    <property type="evidence" value="ECO:0007669"/>
    <property type="project" value="UniProtKB-KW"/>
</dbReference>
<evidence type="ECO:0000256" key="8">
    <source>
        <dbReference type="ARBA" id="ARBA00023180"/>
    </source>
</evidence>
<proteinExistence type="inferred from homology"/>
<dbReference type="Gene3D" id="2.40.70.10">
    <property type="entry name" value="Acid Proteases"/>
    <property type="match status" value="2"/>
</dbReference>
<evidence type="ECO:0000259" key="10">
    <source>
        <dbReference type="PROSITE" id="PS51767"/>
    </source>
</evidence>
<evidence type="ECO:0000256" key="6">
    <source>
        <dbReference type="ARBA" id="ARBA00022750"/>
    </source>
</evidence>
<feature type="domain" description="Peptidase A1" evidence="10">
    <location>
        <begin position="92"/>
        <end position="438"/>
    </location>
</feature>
<dbReference type="InterPro" id="IPR032799">
    <property type="entry name" value="TAXi_C"/>
</dbReference>
<evidence type="ECO:0000256" key="4">
    <source>
        <dbReference type="ARBA" id="ARBA00022670"/>
    </source>
</evidence>
<evidence type="ECO:0000313" key="11">
    <source>
        <dbReference type="EMBL" id="KAK9911431.1"/>
    </source>
</evidence>
<dbReference type="CDD" id="cd05476">
    <property type="entry name" value="pepsin_A_like_plant"/>
    <property type="match status" value="1"/>
</dbReference>
<protein>
    <recommendedName>
        <fullName evidence="10">Peptidase A1 domain-containing protein</fullName>
    </recommendedName>
</protein>
<dbReference type="InterPro" id="IPR051708">
    <property type="entry name" value="Plant_Aspart_Prot_A1"/>
</dbReference>
<comment type="subcellular location">
    <subcellularLocation>
        <location evidence="1">Secreted</location>
    </subcellularLocation>
</comment>
<keyword evidence="4" id="KW-0645">Protease</keyword>
<dbReference type="InterPro" id="IPR033121">
    <property type="entry name" value="PEPTIDASE_A1"/>
</dbReference>
<keyword evidence="12" id="KW-1185">Reference proteome</keyword>
<dbReference type="Pfam" id="PF14543">
    <property type="entry name" value="TAXi_N"/>
    <property type="match status" value="1"/>
</dbReference>
<organism evidence="11 12">
    <name type="scientific">Rubus argutus</name>
    <name type="common">Southern blackberry</name>
    <dbReference type="NCBI Taxonomy" id="59490"/>
    <lineage>
        <taxon>Eukaryota</taxon>
        <taxon>Viridiplantae</taxon>
        <taxon>Streptophyta</taxon>
        <taxon>Embryophyta</taxon>
        <taxon>Tracheophyta</taxon>
        <taxon>Spermatophyta</taxon>
        <taxon>Magnoliopsida</taxon>
        <taxon>eudicotyledons</taxon>
        <taxon>Gunneridae</taxon>
        <taxon>Pentapetalae</taxon>
        <taxon>rosids</taxon>
        <taxon>fabids</taxon>
        <taxon>Rosales</taxon>
        <taxon>Rosaceae</taxon>
        <taxon>Rosoideae</taxon>
        <taxon>Rosoideae incertae sedis</taxon>
        <taxon>Rubus</taxon>
    </lineage>
</organism>
<evidence type="ECO:0000256" key="1">
    <source>
        <dbReference type="ARBA" id="ARBA00004613"/>
    </source>
</evidence>
<dbReference type="FunFam" id="2.40.70.10:FF:000016">
    <property type="entry name" value="Probable aspartic protease At2g35615"/>
    <property type="match status" value="1"/>
</dbReference>
<dbReference type="PROSITE" id="PS51767">
    <property type="entry name" value="PEPTIDASE_A1"/>
    <property type="match status" value="1"/>
</dbReference>
<dbReference type="InterPro" id="IPR021109">
    <property type="entry name" value="Peptidase_aspartic_dom_sf"/>
</dbReference>
<feature type="chain" id="PRO_5043531007" description="Peptidase A1 domain-containing protein" evidence="9">
    <location>
        <begin position="24"/>
        <end position="445"/>
    </location>
</feature>